<keyword evidence="14" id="KW-1185">Reference proteome</keyword>
<dbReference type="Pfam" id="PF19269">
    <property type="entry name" value="Anticodon_2"/>
    <property type="match status" value="1"/>
</dbReference>
<keyword evidence="6 10" id="KW-0547">Nucleotide-binding</keyword>
<accession>A0A4D6YKT3</accession>
<evidence type="ECO:0000256" key="9">
    <source>
        <dbReference type="ARBA" id="ARBA00023146"/>
    </source>
</evidence>
<dbReference type="Pfam" id="PF00749">
    <property type="entry name" value="tRNA-synt_1c"/>
    <property type="match status" value="1"/>
</dbReference>
<evidence type="ECO:0000259" key="11">
    <source>
        <dbReference type="Pfam" id="PF00749"/>
    </source>
</evidence>
<dbReference type="PANTHER" id="PTHR43311">
    <property type="entry name" value="GLUTAMATE--TRNA LIGASE"/>
    <property type="match status" value="1"/>
</dbReference>
<dbReference type="EMBL" id="CP032998">
    <property type="protein sequence ID" value="QCI26248.1"/>
    <property type="molecule type" value="Genomic_DNA"/>
</dbReference>
<comment type="subunit">
    <text evidence="3 10">Monomer.</text>
</comment>
<dbReference type="InterPro" id="IPR033910">
    <property type="entry name" value="GluRS_core"/>
</dbReference>
<dbReference type="GO" id="GO:0006424">
    <property type="term" value="P:glutamyl-tRNA aminoacylation"/>
    <property type="evidence" value="ECO:0007669"/>
    <property type="project" value="UniProtKB-UniRule"/>
</dbReference>
<dbReference type="EC" id="6.1.1.17" evidence="10"/>
<comment type="subcellular location">
    <subcellularLocation>
        <location evidence="1 10">Cytoplasm</location>
    </subcellularLocation>
</comment>
<dbReference type="InterPro" id="IPR045462">
    <property type="entry name" value="aa-tRNA-synth_I_cd-bd"/>
</dbReference>
<evidence type="ECO:0000256" key="2">
    <source>
        <dbReference type="ARBA" id="ARBA00007894"/>
    </source>
</evidence>
<evidence type="ECO:0000256" key="1">
    <source>
        <dbReference type="ARBA" id="ARBA00004496"/>
    </source>
</evidence>
<dbReference type="InterPro" id="IPR000924">
    <property type="entry name" value="Glu/Gln-tRNA-synth"/>
</dbReference>
<gene>
    <name evidence="10 13" type="primary">gltX</name>
    <name evidence="13" type="ORF">D9V79_00260</name>
</gene>
<dbReference type="PANTHER" id="PTHR43311:SF2">
    <property type="entry name" value="GLUTAMATE--TRNA LIGASE, MITOCHONDRIAL-RELATED"/>
    <property type="match status" value="1"/>
</dbReference>
<dbReference type="CDD" id="cd00808">
    <property type="entry name" value="GluRS_core"/>
    <property type="match status" value="1"/>
</dbReference>
<comment type="function">
    <text evidence="10">Catalyzes the attachment of glutamate to tRNA(Glu) in a two-step reaction: glutamate is first activated by ATP to form Glu-AMP and then transferred to the acceptor end of tRNA(Glu).</text>
</comment>
<feature type="short sequence motif" description="'KMSKS' region" evidence="10">
    <location>
        <begin position="237"/>
        <end position="241"/>
    </location>
</feature>
<dbReference type="Gene3D" id="3.40.50.620">
    <property type="entry name" value="HUPs"/>
    <property type="match status" value="1"/>
</dbReference>
<dbReference type="GO" id="GO:0004818">
    <property type="term" value="F:glutamate-tRNA ligase activity"/>
    <property type="evidence" value="ECO:0007669"/>
    <property type="project" value="UniProtKB-UniRule"/>
</dbReference>
<comment type="catalytic activity">
    <reaction evidence="10">
        <text>tRNA(Glu) + L-glutamate + ATP = L-glutamyl-tRNA(Glu) + AMP + diphosphate</text>
        <dbReference type="Rhea" id="RHEA:23540"/>
        <dbReference type="Rhea" id="RHEA-COMP:9663"/>
        <dbReference type="Rhea" id="RHEA-COMP:9680"/>
        <dbReference type="ChEBI" id="CHEBI:29985"/>
        <dbReference type="ChEBI" id="CHEBI:30616"/>
        <dbReference type="ChEBI" id="CHEBI:33019"/>
        <dbReference type="ChEBI" id="CHEBI:78442"/>
        <dbReference type="ChEBI" id="CHEBI:78520"/>
        <dbReference type="ChEBI" id="CHEBI:456215"/>
        <dbReference type="EC" id="6.1.1.17"/>
    </reaction>
</comment>
<keyword evidence="7 10" id="KW-0067">ATP-binding</keyword>
<dbReference type="SUPFAM" id="SSF48163">
    <property type="entry name" value="An anticodon-binding domain of class I aminoacyl-tRNA synthetases"/>
    <property type="match status" value="1"/>
</dbReference>
<comment type="caution">
    <text evidence="10">Lacks conserved residue(s) required for the propagation of feature annotation.</text>
</comment>
<organism evidence="13 14">
    <name type="scientific">Buchnera aphidicola</name>
    <name type="common">Stegophylla sp.</name>
    <dbReference type="NCBI Taxonomy" id="2315800"/>
    <lineage>
        <taxon>Bacteria</taxon>
        <taxon>Pseudomonadati</taxon>
        <taxon>Pseudomonadota</taxon>
        <taxon>Gammaproteobacteria</taxon>
        <taxon>Enterobacterales</taxon>
        <taxon>Erwiniaceae</taxon>
        <taxon>Buchnera</taxon>
    </lineage>
</organism>
<dbReference type="RefSeq" id="WP_158351564.1">
    <property type="nucleotide sequence ID" value="NZ_CP032998.1"/>
</dbReference>
<dbReference type="HAMAP" id="MF_00022">
    <property type="entry name" value="Glu_tRNA_synth_type1"/>
    <property type="match status" value="1"/>
</dbReference>
<dbReference type="FunFam" id="3.40.50.620:FF:000007">
    <property type="entry name" value="Glutamate--tRNA ligase"/>
    <property type="match status" value="1"/>
</dbReference>
<dbReference type="NCBIfam" id="TIGR00464">
    <property type="entry name" value="gltX_bact"/>
    <property type="match status" value="1"/>
</dbReference>
<dbReference type="InterPro" id="IPR049940">
    <property type="entry name" value="GluQ/Sye"/>
</dbReference>
<dbReference type="InterPro" id="IPR014729">
    <property type="entry name" value="Rossmann-like_a/b/a_fold"/>
</dbReference>
<dbReference type="InterPro" id="IPR020751">
    <property type="entry name" value="aa-tRNA-synth_I_codon-bd_sub2"/>
</dbReference>
<keyword evidence="4 10" id="KW-0963">Cytoplasm</keyword>
<reference evidence="13 14" key="1">
    <citation type="submission" date="2018-10" db="EMBL/GenBank/DDBJ databases">
        <title>Comparative functional genomics of the obligate endosymbiont Buchnera aphidicola.</title>
        <authorList>
            <person name="Chong R.A."/>
        </authorList>
    </citation>
    <scope>NUCLEOTIDE SEQUENCE [LARGE SCALE GENOMIC DNA]</scope>
    <source>
        <strain evidence="13 14">Ssp</strain>
    </source>
</reference>
<dbReference type="SUPFAM" id="SSF52374">
    <property type="entry name" value="Nucleotidylyl transferase"/>
    <property type="match status" value="1"/>
</dbReference>
<evidence type="ECO:0000256" key="3">
    <source>
        <dbReference type="ARBA" id="ARBA00011245"/>
    </source>
</evidence>
<dbReference type="PRINTS" id="PR00987">
    <property type="entry name" value="TRNASYNTHGLU"/>
</dbReference>
<dbReference type="InterPro" id="IPR020058">
    <property type="entry name" value="Glu/Gln-tRNA-synth_Ib_cat-dom"/>
</dbReference>
<keyword evidence="9 10" id="KW-0030">Aminoacyl-tRNA synthetase</keyword>
<proteinExistence type="inferred from homology"/>
<feature type="domain" description="Glutamyl/glutaminyl-tRNA synthetase class Ib catalytic" evidence="11">
    <location>
        <begin position="2"/>
        <end position="305"/>
    </location>
</feature>
<dbReference type="InterPro" id="IPR004527">
    <property type="entry name" value="Glu-tRNA-ligase_bac/mito"/>
</dbReference>
<keyword evidence="8 10" id="KW-0648">Protein biosynthesis</keyword>
<evidence type="ECO:0000313" key="13">
    <source>
        <dbReference type="EMBL" id="QCI26248.1"/>
    </source>
</evidence>
<dbReference type="GO" id="GO:0008270">
    <property type="term" value="F:zinc ion binding"/>
    <property type="evidence" value="ECO:0007669"/>
    <property type="project" value="InterPro"/>
</dbReference>
<evidence type="ECO:0000256" key="5">
    <source>
        <dbReference type="ARBA" id="ARBA00022598"/>
    </source>
</evidence>
<evidence type="ECO:0000256" key="8">
    <source>
        <dbReference type="ARBA" id="ARBA00022917"/>
    </source>
</evidence>
<dbReference type="GO" id="GO:0005524">
    <property type="term" value="F:ATP binding"/>
    <property type="evidence" value="ECO:0007669"/>
    <property type="project" value="UniProtKB-UniRule"/>
</dbReference>
<dbReference type="Gene3D" id="1.10.10.350">
    <property type="match status" value="1"/>
</dbReference>
<dbReference type="AlphaFoldDB" id="A0A4D6YKT3"/>
<feature type="binding site" evidence="10">
    <location>
        <position position="240"/>
    </location>
    <ligand>
        <name>ATP</name>
        <dbReference type="ChEBI" id="CHEBI:30616"/>
    </ligand>
</feature>
<evidence type="ECO:0000313" key="14">
    <source>
        <dbReference type="Proteomes" id="UP000298636"/>
    </source>
</evidence>
<protein>
    <recommendedName>
        <fullName evidence="10">Glutamate--tRNA ligase</fullName>
        <ecNumber evidence="10">6.1.1.17</ecNumber>
    </recommendedName>
    <alternativeName>
        <fullName evidence="10">Glutamyl-tRNA synthetase</fullName>
        <shortName evidence="10">GluRS</shortName>
    </alternativeName>
</protein>
<keyword evidence="5 10" id="KW-0436">Ligase</keyword>
<evidence type="ECO:0000256" key="7">
    <source>
        <dbReference type="ARBA" id="ARBA00022840"/>
    </source>
</evidence>
<name>A0A4D6YKT3_9GAMM</name>
<feature type="domain" description="Aminoacyl-tRNA synthetase class I anticodon-binding" evidence="12">
    <location>
        <begin position="336"/>
        <end position="460"/>
    </location>
</feature>
<evidence type="ECO:0000256" key="6">
    <source>
        <dbReference type="ARBA" id="ARBA00022741"/>
    </source>
</evidence>
<sequence length="466" mass="55399">MEIRTRFAPSSTGDLHIGSVRTAFYSWLFSKCFNGIFILRIEDTDIVRSNSIYVKNILETLRWLDIDWDKGPYFQSQRLSLYKEKINEMLEIGVAYKCYCTVDRLKKIRLLQILHGKKPKYDQKCRNIPLNKQGSDNYVIRFKNPNWGKVVFSDIIRGTIVFNNSELDDLIIQRQNGLPTYNFCSIIDDLEMKITHVIRGEDHINNTPRQINILKSLGSNIPIYTHVSMVVDDKKNNLSKRKNACSILQYKKEGFFKESVLNYLFKLGWSYNNQEFYSLTDMKKIFSLKMLNKSPSTFSIKKLLWFNQYYLNVLPIDDYLINNFKMFLHVPKILLQDRFKLARIIKLFRKRGKTLKEIALQSHFFFCDIKINKDLINKYLFPNYKKIFIMIYCDLFYIDHWNHINIMMVIKNISVRFRLSNHHICMPLRIFMTGVDVSPNISIIMDIIGKRESLKRIKKLLYYSNM</sequence>
<dbReference type="OrthoDB" id="9807503at2"/>
<evidence type="ECO:0000256" key="4">
    <source>
        <dbReference type="ARBA" id="ARBA00022490"/>
    </source>
</evidence>
<comment type="similarity">
    <text evidence="2 10">Belongs to the class-I aminoacyl-tRNA synthetase family. Glutamate--tRNA ligase type 1 subfamily.</text>
</comment>
<dbReference type="GO" id="GO:0000049">
    <property type="term" value="F:tRNA binding"/>
    <property type="evidence" value="ECO:0007669"/>
    <property type="project" value="InterPro"/>
</dbReference>
<dbReference type="Proteomes" id="UP000298636">
    <property type="component" value="Chromosome"/>
</dbReference>
<dbReference type="InterPro" id="IPR008925">
    <property type="entry name" value="aa_tRNA-synth_I_cd-bd_sf"/>
</dbReference>
<evidence type="ECO:0000256" key="10">
    <source>
        <dbReference type="HAMAP-Rule" id="MF_00022"/>
    </source>
</evidence>
<evidence type="ECO:0000259" key="12">
    <source>
        <dbReference type="Pfam" id="PF19269"/>
    </source>
</evidence>
<dbReference type="GO" id="GO:0005829">
    <property type="term" value="C:cytosol"/>
    <property type="evidence" value="ECO:0007669"/>
    <property type="project" value="TreeGrafter"/>
</dbReference>